<organism evidence="1">
    <name type="scientific">Xenopsylla cheopis</name>
    <name type="common">Oriental rat flea</name>
    <name type="synonym">Pulex cheopis</name>
    <dbReference type="NCBI Taxonomy" id="163159"/>
    <lineage>
        <taxon>Eukaryota</taxon>
        <taxon>Metazoa</taxon>
        <taxon>Ecdysozoa</taxon>
        <taxon>Arthropoda</taxon>
        <taxon>Hexapoda</taxon>
        <taxon>Insecta</taxon>
        <taxon>Pterygota</taxon>
        <taxon>Neoptera</taxon>
        <taxon>Endopterygota</taxon>
        <taxon>Siphonaptera</taxon>
        <taxon>Pulicidae</taxon>
        <taxon>Xenopsyllinae</taxon>
        <taxon>Xenopsylla</taxon>
    </lineage>
</organism>
<dbReference type="AlphaFoldDB" id="A0A6M2DZD0"/>
<dbReference type="EMBL" id="GIIL01007953">
    <property type="protein sequence ID" value="NOV51679.1"/>
    <property type="molecule type" value="Transcribed_RNA"/>
</dbReference>
<protein>
    <submittedName>
        <fullName evidence="1">Putative secreted protein</fullName>
    </submittedName>
</protein>
<accession>A0A6M2DZD0</accession>
<proteinExistence type="predicted"/>
<name>A0A6M2DZD0_XENCH</name>
<reference evidence="1" key="1">
    <citation type="submission" date="2020-03" db="EMBL/GenBank/DDBJ databases">
        <title>Transcriptomic Profiling of the Digestive Tract of the Rat Flea, Xenopsylla cheopis, Following Blood Feeding and Infection with Yersinia pestis.</title>
        <authorList>
            <person name="Bland D.M."/>
            <person name="Martens C.A."/>
            <person name="Virtaneva K."/>
            <person name="Kanakabandi K."/>
            <person name="Long D."/>
            <person name="Rosenke R."/>
            <person name="Saturday G.A."/>
            <person name="Hoyt F.H."/>
            <person name="Bruno D.P."/>
            <person name="Ribeiro J.M.C."/>
            <person name="Hinnebusch J."/>
        </authorList>
    </citation>
    <scope>NUCLEOTIDE SEQUENCE</scope>
</reference>
<sequence>MGIRRIFLVLKMKCFRLLKATYLSPTPFLHPITKLCRKVKPLENGAKPIRQGVQEERCRKVYTPDMYMMQCGHMLWLFMNLRQKTRWL</sequence>
<evidence type="ECO:0000313" key="1">
    <source>
        <dbReference type="EMBL" id="NOV51679.1"/>
    </source>
</evidence>